<dbReference type="InterPro" id="IPR051022">
    <property type="entry name" value="Notch_Cell-Fate_Det"/>
</dbReference>
<feature type="domain" description="EGF-like" evidence="8">
    <location>
        <begin position="225"/>
        <end position="263"/>
    </location>
</feature>
<dbReference type="GO" id="GO:0005509">
    <property type="term" value="F:calcium ion binding"/>
    <property type="evidence" value="ECO:0007669"/>
    <property type="project" value="InterPro"/>
</dbReference>
<dbReference type="Gene3D" id="4.10.410.10">
    <property type="entry name" value="Pancreatic trypsin inhibitor Kunitz domain"/>
    <property type="match status" value="1"/>
</dbReference>
<dbReference type="Gene3D" id="2.10.25.10">
    <property type="entry name" value="Laminin"/>
    <property type="match status" value="3"/>
</dbReference>
<dbReference type="InterPro" id="IPR001881">
    <property type="entry name" value="EGF-like_Ca-bd_dom"/>
</dbReference>
<feature type="disulfide bond" evidence="6">
    <location>
        <begin position="234"/>
        <end position="251"/>
    </location>
</feature>
<feature type="domain" description="BPTI/Kunitz inhibitor" evidence="9">
    <location>
        <begin position="23"/>
        <end position="79"/>
    </location>
</feature>
<feature type="disulfide bond" evidence="6">
    <location>
        <begin position="152"/>
        <end position="169"/>
    </location>
</feature>
<evidence type="ECO:0000313" key="11">
    <source>
        <dbReference type="WBParaSite" id="ACRNAN_scaffold1535.g13351.t1"/>
    </source>
</evidence>
<feature type="disulfide bond" evidence="6">
    <location>
        <begin position="253"/>
        <end position="262"/>
    </location>
</feature>
<dbReference type="SUPFAM" id="SSF57196">
    <property type="entry name" value="EGF/Laminin"/>
    <property type="match status" value="3"/>
</dbReference>
<dbReference type="PROSITE" id="PS50026">
    <property type="entry name" value="EGF_3"/>
    <property type="match status" value="3"/>
</dbReference>
<protein>
    <submittedName>
        <fullName evidence="11">Uncharacterized protein</fullName>
    </submittedName>
</protein>
<dbReference type="InterPro" id="IPR036880">
    <property type="entry name" value="Kunitz_BPTI_sf"/>
</dbReference>
<evidence type="ECO:0000256" key="3">
    <source>
        <dbReference type="ARBA" id="ARBA00022737"/>
    </source>
</evidence>
<feature type="compositionally biased region" description="Basic and acidic residues" evidence="7">
    <location>
        <begin position="130"/>
        <end position="140"/>
    </location>
</feature>
<dbReference type="InterPro" id="IPR000742">
    <property type="entry name" value="EGF"/>
</dbReference>
<dbReference type="PROSITE" id="PS50279">
    <property type="entry name" value="BPTI_KUNITZ_2"/>
    <property type="match status" value="1"/>
</dbReference>
<dbReference type="WBParaSite" id="ACRNAN_scaffold1535.g13351.t1">
    <property type="protein sequence ID" value="ACRNAN_scaffold1535.g13351.t1"/>
    <property type="gene ID" value="ACRNAN_scaffold1535.g13351"/>
</dbReference>
<evidence type="ECO:0000256" key="7">
    <source>
        <dbReference type="SAM" id="MobiDB-lite"/>
    </source>
</evidence>
<dbReference type="PROSITE" id="PS01186">
    <property type="entry name" value="EGF_2"/>
    <property type="match status" value="2"/>
</dbReference>
<dbReference type="PANTHER" id="PTHR24049">
    <property type="entry name" value="CRUMBS FAMILY MEMBER"/>
    <property type="match status" value="1"/>
</dbReference>
<comment type="caution">
    <text evidence="6">Lacks conserved residue(s) required for the propagation of feature annotation.</text>
</comment>
<accession>A0A914CXM6</accession>
<name>A0A914CXM6_9BILA</name>
<evidence type="ECO:0000256" key="6">
    <source>
        <dbReference type="PROSITE-ProRule" id="PRU00076"/>
    </source>
</evidence>
<keyword evidence="2" id="KW-0732">Signal</keyword>
<dbReference type="FunFam" id="2.10.25.10:FF:000173">
    <property type="entry name" value="Neurogenic locus notch protein 2"/>
    <property type="match status" value="1"/>
</dbReference>
<evidence type="ECO:0000313" key="10">
    <source>
        <dbReference type="Proteomes" id="UP000887540"/>
    </source>
</evidence>
<dbReference type="PROSITE" id="PS00022">
    <property type="entry name" value="EGF_1"/>
    <property type="match status" value="1"/>
</dbReference>
<feature type="domain" description="EGF-like" evidence="8">
    <location>
        <begin position="185"/>
        <end position="222"/>
    </location>
</feature>
<keyword evidence="1 6" id="KW-0245">EGF-like domain</keyword>
<evidence type="ECO:0000259" key="9">
    <source>
        <dbReference type="PROSITE" id="PS50279"/>
    </source>
</evidence>
<keyword evidence="4 6" id="KW-1015">Disulfide bond</keyword>
<dbReference type="AlphaFoldDB" id="A0A914CXM6"/>
<dbReference type="SMART" id="SM00181">
    <property type="entry name" value="EGF"/>
    <property type="match status" value="3"/>
</dbReference>
<organism evidence="10 11">
    <name type="scientific">Acrobeloides nanus</name>
    <dbReference type="NCBI Taxonomy" id="290746"/>
    <lineage>
        <taxon>Eukaryota</taxon>
        <taxon>Metazoa</taxon>
        <taxon>Ecdysozoa</taxon>
        <taxon>Nematoda</taxon>
        <taxon>Chromadorea</taxon>
        <taxon>Rhabditida</taxon>
        <taxon>Tylenchina</taxon>
        <taxon>Cephalobomorpha</taxon>
        <taxon>Cephaloboidea</taxon>
        <taxon>Cephalobidae</taxon>
        <taxon>Acrobeloides</taxon>
    </lineage>
</organism>
<evidence type="ECO:0000256" key="5">
    <source>
        <dbReference type="ARBA" id="ARBA00023180"/>
    </source>
</evidence>
<keyword evidence="10" id="KW-1185">Reference proteome</keyword>
<dbReference type="SMART" id="SM00131">
    <property type="entry name" value="KU"/>
    <property type="match status" value="1"/>
</dbReference>
<dbReference type="Pfam" id="PF00014">
    <property type="entry name" value="Kunitz_BPTI"/>
    <property type="match status" value="1"/>
</dbReference>
<evidence type="ECO:0000256" key="1">
    <source>
        <dbReference type="ARBA" id="ARBA00022536"/>
    </source>
</evidence>
<feature type="region of interest" description="Disordered" evidence="7">
    <location>
        <begin position="111"/>
        <end position="140"/>
    </location>
</feature>
<dbReference type="GO" id="GO:0016020">
    <property type="term" value="C:membrane"/>
    <property type="evidence" value="ECO:0007669"/>
    <property type="project" value="UniProtKB-SubCell"/>
</dbReference>
<dbReference type="GO" id="GO:0004867">
    <property type="term" value="F:serine-type endopeptidase inhibitor activity"/>
    <property type="evidence" value="ECO:0007669"/>
    <property type="project" value="InterPro"/>
</dbReference>
<dbReference type="CDD" id="cd00054">
    <property type="entry name" value="EGF_CA"/>
    <property type="match status" value="2"/>
</dbReference>
<dbReference type="InterPro" id="IPR002223">
    <property type="entry name" value="Kunitz_BPTI"/>
</dbReference>
<keyword evidence="3" id="KW-0677">Repeat</keyword>
<dbReference type="Proteomes" id="UP000887540">
    <property type="component" value="Unplaced"/>
</dbReference>
<dbReference type="SMART" id="SM00179">
    <property type="entry name" value="EGF_CA"/>
    <property type="match status" value="2"/>
</dbReference>
<reference evidence="11" key="1">
    <citation type="submission" date="2022-11" db="UniProtKB">
        <authorList>
            <consortium name="WormBaseParasite"/>
        </authorList>
    </citation>
    <scope>IDENTIFICATION</scope>
</reference>
<dbReference type="SUPFAM" id="SSF57362">
    <property type="entry name" value="BPTI-like"/>
    <property type="match status" value="1"/>
</dbReference>
<evidence type="ECO:0000259" key="8">
    <source>
        <dbReference type="PROSITE" id="PS50026"/>
    </source>
</evidence>
<sequence>MFDDLLTCQWLCEEQPRYSSKACMEPFDEHYRDECNGGKWKQQYFYDKSIKKCSAFWFDGCTGTSQNLFQDEITCIETCERAANEYDEAHRRPIYNPENNNVKPVEINIETSSDGKRPDEVQPQQISSDPKSKDQSPPRTAERNICEIANPCKNNGTCLFDSKRRIHVCKCAPGWTNDDCSELIDYDPCASFPCKNGATCMAKFGKGRTTYECYCPLGYGGMNCDSRPCDTEPCKNNGTCRTTRTLPDFFCECQPGWGGRDCDIPIPNNVSPTYGKNVELISSGKLDWINELRMKEKQRLKDRTTKAPAQS</sequence>
<feature type="domain" description="EGF-like" evidence="8">
    <location>
        <begin position="142"/>
        <end position="181"/>
    </location>
</feature>
<evidence type="ECO:0000256" key="4">
    <source>
        <dbReference type="ARBA" id="ARBA00023157"/>
    </source>
</evidence>
<proteinExistence type="predicted"/>
<keyword evidence="5" id="KW-0325">Glycoprotein</keyword>
<feature type="disulfide bond" evidence="6">
    <location>
        <begin position="171"/>
        <end position="180"/>
    </location>
</feature>
<dbReference type="FunFam" id="2.10.25.10:FF:000610">
    <property type="entry name" value="protein HEG homolog 1 isoform X1"/>
    <property type="match status" value="1"/>
</dbReference>
<evidence type="ECO:0000256" key="2">
    <source>
        <dbReference type="ARBA" id="ARBA00022729"/>
    </source>
</evidence>
<dbReference type="Pfam" id="PF00008">
    <property type="entry name" value="EGF"/>
    <property type="match status" value="3"/>
</dbReference>